<gene>
    <name evidence="1" type="ORF">LECACI_7A007911</name>
</gene>
<reference evidence="1" key="1">
    <citation type="submission" date="2023-11" db="EMBL/GenBank/DDBJ databases">
        <authorList>
            <person name="Alioto T."/>
            <person name="Alioto T."/>
            <person name="Gomez Garrido J."/>
        </authorList>
    </citation>
    <scope>NUCLEOTIDE SEQUENCE</scope>
</reference>
<dbReference type="AlphaFoldDB" id="A0AAI9EDX2"/>
<dbReference type="Proteomes" id="UP001296104">
    <property type="component" value="Unassembled WGS sequence"/>
</dbReference>
<accession>A0AAI9EDX2</accession>
<sequence>MTRPPSQPIAISGTPVQVLQDIHAQLCLRPYVFDEFHMLVWRHILRHKIPRLPELAQIVNPWLEKGLPLQLCPVIVSFLQMYGPMLWGEKSRSHLSRKTTRLGQQGFWPNYGHLNPRPVYRIDSTMAPSTLSAWHRFAGRRSGGPSVEEKILYSPLGRLMRVYIFAALRNSLEVGGFERAIELDDRELVHRILVADVEEVQTHSAYLTNEEVMKMQWYMTATGGMGGLP</sequence>
<protein>
    <submittedName>
        <fullName evidence="1">Uncharacterized protein</fullName>
    </submittedName>
</protein>
<evidence type="ECO:0000313" key="1">
    <source>
        <dbReference type="EMBL" id="CAK4032753.1"/>
    </source>
</evidence>
<dbReference type="EMBL" id="CAVMBE010000069">
    <property type="protein sequence ID" value="CAK4032753.1"/>
    <property type="molecule type" value="Genomic_DNA"/>
</dbReference>
<organism evidence="1 2">
    <name type="scientific">Lecanosticta acicola</name>
    <dbReference type="NCBI Taxonomy" id="111012"/>
    <lineage>
        <taxon>Eukaryota</taxon>
        <taxon>Fungi</taxon>
        <taxon>Dikarya</taxon>
        <taxon>Ascomycota</taxon>
        <taxon>Pezizomycotina</taxon>
        <taxon>Dothideomycetes</taxon>
        <taxon>Dothideomycetidae</taxon>
        <taxon>Mycosphaerellales</taxon>
        <taxon>Mycosphaerellaceae</taxon>
        <taxon>Lecanosticta</taxon>
    </lineage>
</organism>
<proteinExistence type="predicted"/>
<comment type="caution">
    <text evidence="1">The sequence shown here is derived from an EMBL/GenBank/DDBJ whole genome shotgun (WGS) entry which is preliminary data.</text>
</comment>
<keyword evidence="2" id="KW-1185">Reference proteome</keyword>
<evidence type="ECO:0000313" key="2">
    <source>
        <dbReference type="Proteomes" id="UP001296104"/>
    </source>
</evidence>
<name>A0AAI9EDX2_9PEZI</name>